<reference evidence="2 3" key="1">
    <citation type="journal article" date="2007" name="Nature">
        <title>Genome of the marsupial Monodelphis domestica reveals innovation in non-coding sequences.</title>
        <authorList>
            <person name="Mikkelsen T.S."/>
            <person name="Wakefield M.J."/>
            <person name="Aken B."/>
            <person name="Amemiya C.T."/>
            <person name="Chang J.L."/>
            <person name="Duke S."/>
            <person name="Garber M."/>
            <person name="Gentles A.J."/>
            <person name="Goodstadt L."/>
            <person name="Heger A."/>
            <person name="Jurka J."/>
            <person name="Kamal M."/>
            <person name="Mauceli E."/>
            <person name="Searle S.M."/>
            <person name="Sharpe T."/>
            <person name="Baker M.L."/>
            <person name="Batzer M.A."/>
            <person name="Benos P.V."/>
            <person name="Belov K."/>
            <person name="Clamp M."/>
            <person name="Cook A."/>
            <person name="Cuff J."/>
            <person name="Das R."/>
            <person name="Davidow L."/>
            <person name="Deakin J.E."/>
            <person name="Fazzari M.J."/>
            <person name="Glass J.L."/>
            <person name="Grabherr M."/>
            <person name="Greally J.M."/>
            <person name="Gu W."/>
            <person name="Hore T.A."/>
            <person name="Huttley G.A."/>
            <person name="Kleber M."/>
            <person name="Jirtle R.L."/>
            <person name="Koina E."/>
            <person name="Lee J.T."/>
            <person name="Mahony S."/>
            <person name="Marra M.A."/>
            <person name="Miller R.D."/>
            <person name="Nicholls R.D."/>
            <person name="Oda M."/>
            <person name="Papenfuss A.T."/>
            <person name="Parra Z.E."/>
            <person name="Pollock D.D."/>
            <person name="Ray D.A."/>
            <person name="Schein J.E."/>
            <person name="Speed T.P."/>
            <person name="Thompson K."/>
            <person name="VandeBerg J.L."/>
            <person name="Wade C.M."/>
            <person name="Walker J.A."/>
            <person name="Waters P.D."/>
            <person name="Webber C."/>
            <person name="Weidman J.R."/>
            <person name="Xie X."/>
            <person name="Zody M.C."/>
            <person name="Baldwin J."/>
            <person name="Abdouelleil A."/>
            <person name="Abdulkadir J."/>
            <person name="Abebe A."/>
            <person name="Abera B."/>
            <person name="Abreu J."/>
            <person name="Acer S.C."/>
            <person name="Aftuck L."/>
            <person name="Alexander A."/>
            <person name="An P."/>
            <person name="Anderson E."/>
            <person name="Anderson S."/>
            <person name="Arachi H."/>
            <person name="Azer M."/>
            <person name="Bachantsang P."/>
            <person name="Barry A."/>
            <person name="Bayul T."/>
            <person name="Berlin A."/>
            <person name="Bessette D."/>
            <person name="Bloom T."/>
            <person name="Bloom T."/>
            <person name="Boguslavskiy L."/>
            <person name="Bonnet C."/>
            <person name="Boukhgalter B."/>
            <person name="Bourzgui I."/>
            <person name="Brown A."/>
            <person name="Cahill P."/>
            <person name="Channer S."/>
            <person name="Cheshatsang Y."/>
            <person name="Chuda L."/>
            <person name="Citroen M."/>
            <person name="Collymore A."/>
            <person name="Cooke P."/>
            <person name="Costello M."/>
            <person name="D'Aco K."/>
            <person name="Daza R."/>
            <person name="De Haan G."/>
            <person name="DeGray S."/>
            <person name="DeMaso C."/>
            <person name="Dhargay N."/>
            <person name="Dooley K."/>
            <person name="Dooley E."/>
            <person name="Doricent M."/>
            <person name="Dorje P."/>
            <person name="Dorjee K."/>
            <person name="Dupes A."/>
            <person name="Elong R."/>
            <person name="Falk J."/>
            <person name="Farina A."/>
            <person name="Faro S."/>
            <person name="Ferguson D."/>
            <person name="Fisher S."/>
            <person name="Foley C.D."/>
            <person name="Franke A."/>
            <person name="Friedrich D."/>
            <person name="Gadbois L."/>
            <person name="Gearin G."/>
            <person name="Gearin C.R."/>
            <person name="Giannoukos G."/>
            <person name="Goode T."/>
            <person name="Graham J."/>
            <person name="Grandbois E."/>
            <person name="Grewal S."/>
            <person name="Gyaltsen K."/>
            <person name="Hafez N."/>
            <person name="Hagos B."/>
            <person name="Hall J."/>
            <person name="Henson C."/>
            <person name="Hollinger A."/>
            <person name="Honan T."/>
            <person name="Huard M.D."/>
            <person name="Hughes L."/>
            <person name="Hurhula B."/>
            <person name="Husby M.E."/>
            <person name="Kamat A."/>
            <person name="Kanga B."/>
            <person name="Kashin S."/>
            <person name="Khazanovich D."/>
            <person name="Kisner P."/>
            <person name="Lance K."/>
            <person name="Lara M."/>
            <person name="Lee W."/>
            <person name="Lennon N."/>
            <person name="Letendre F."/>
            <person name="LeVine R."/>
            <person name="Lipovsky A."/>
            <person name="Liu X."/>
            <person name="Liu J."/>
            <person name="Liu S."/>
            <person name="Lokyitsang T."/>
            <person name="Lokyitsang Y."/>
            <person name="Lubonja R."/>
            <person name="Lui A."/>
            <person name="MacDonald P."/>
            <person name="Magnisalis V."/>
            <person name="Maru K."/>
            <person name="Matthews C."/>
            <person name="McCusker W."/>
            <person name="McDonough S."/>
            <person name="Mehta T."/>
            <person name="Meldrim J."/>
            <person name="Meneus L."/>
            <person name="Mihai O."/>
            <person name="Mihalev A."/>
            <person name="Mihova T."/>
            <person name="Mittelman R."/>
            <person name="Mlenga V."/>
            <person name="Montmayeur A."/>
            <person name="Mulrain L."/>
            <person name="Navidi A."/>
            <person name="Naylor J."/>
            <person name="Negash T."/>
            <person name="Nguyen T."/>
            <person name="Nguyen N."/>
            <person name="Nicol R."/>
            <person name="Norbu C."/>
            <person name="Norbu N."/>
            <person name="Novod N."/>
            <person name="O'Neill B."/>
            <person name="Osman S."/>
            <person name="Markiewicz E."/>
            <person name="Oyono O.L."/>
            <person name="Patti C."/>
            <person name="Phunkhang P."/>
            <person name="Pierre F."/>
            <person name="Priest M."/>
            <person name="Raghuraman S."/>
            <person name="Rege F."/>
            <person name="Reyes R."/>
            <person name="Rise C."/>
            <person name="Rogov P."/>
            <person name="Ross K."/>
            <person name="Ryan E."/>
            <person name="Settipalli S."/>
            <person name="Shea T."/>
            <person name="Sherpa N."/>
            <person name="Shi L."/>
            <person name="Shih D."/>
            <person name="Sparrow T."/>
            <person name="Spaulding J."/>
            <person name="Stalker J."/>
            <person name="Stange-Thomann N."/>
            <person name="Stavropoulos S."/>
            <person name="Stone C."/>
            <person name="Strader C."/>
            <person name="Tesfaye S."/>
            <person name="Thomson T."/>
            <person name="Thoulutsang Y."/>
            <person name="Thoulutsang D."/>
            <person name="Topham K."/>
            <person name="Topping I."/>
            <person name="Tsamla T."/>
            <person name="Vassiliev H."/>
            <person name="Vo A."/>
            <person name="Wangchuk T."/>
            <person name="Wangdi T."/>
            <person name="Weiand M."/>
            <person name="Wilkinson J."/>
            <person name="Wilson A."/>
            <person name="Yadav S."/>
            <person name="Young G."/>
            <person name="Yu Q."/>
            <person name="Zembek L."/>
            <person name="Zhong D."/>
            <person name="Zimmer A."/>
            <person name="Zwirko Z."/>
            <person name="Jaffe D.B."/>
            <person name="Alvarez P."/>
            <person name="Brockman W."/>
            <person name="Butler J."/>
            <person name="Chin C."/>
            <person name="Gnerre S."/>
            <person name="MacCallum I."/>
            <person name="Graves J.A."/>
            <person name="Ponting C.P."/>
            <person name="Breen M."/>
            <person name="Samollow P.B."/>
            <person name="Lander E.S."/>
            <person name="Lindblad-Toh K."/>
        </authorList>
    </citation>
    <scope>NUCLEOTIDE SEQUENCE [LARGE SCALE GENOMIC DNA]</scope>
</reference>
<accession>F7C1D0</accession>
<dbReference type="InterPro" id="IPR037758">
    <property type="entry name" value="CCDC54"/>
</dbReference>
<evidence type="ECO:0000313" key="3">
    <source>
        <dbReference type="Proteomes" id="UP000002280"/>
    </source>
</evidence>
<keyword evidence="1" id="KW-0812">Transmembrane</keyword>
<protein>
    <submittedName>
        <fullName evidence="2">Coiled-coil domain containing 54</fullName>
    </submittedName>
</protein>
<dbReference type="STRING" id="13616.ENSMODP00000037329"/>
<dbReference type="PANTHER" id="PTHR37880:SF1">
    <property type="entry name" value="COILED-COIL DOMAIN-CONTAINING PROTEIN 54"/>
    <property type="match status" value="1"/>
</dbReference>
<evidence type="ECO:0000256" key="1">
    <source>
        <dbReference type="SAM" id="Phobius"/>
    </source>
</evidence>
<sequence length="322" mass="36507">MHRFFTKRVKTATGHMWTQNNSKMQKYLKNDGQNCKVQPQASVQMVTKTKDSHPMDAISNNEEMNITVMFQDIKTSQDVLLSQLTNIVTAVSTIQEKIDTYQKQMEVIETRVGANEDRQSKMANDLLLLKEDVTALKKIATDLEAQNACSSLHCVEIPDGGKSREIVELIHNVMGSAIQQNSLVTTAELEKVHSMAGSPSHQDEKAGSHMIKTLKENSQENSVRSLKSTNSNIYAYPDFNTWIKLTFVHGGKWRFFLSATKLEEFIQWVLTRPAVFPGQPQLIAQKYYPFAGPLTCLTTLCLSAFNYLYCFFHSLKEQVTRI</sequence>
<dbReference type="HOGENOM" id="CLU_074373_0_0_1"/>
<dbReference type="PANTHER" id="PTHR37880">
    <property type="entry name" value="COILED-COIL DOMAIN-CONTAINING PROTEIN 54"/>
    <property type="match status" value="1"/>
</dbReference>
<organism evidence="2 3">
    <name type="scientific">Monodelphis domestica</name>
    <name type="common">Gray short-tailed opossum</name>
    <dbReference type="NCBI Taxonomy" id="13616"/>
    <lineage>
        <taxon>Eukaryota</taxon>
        <taxon>Metazoa</taxon>
        <taxon>Chordata</taxon>
        <taxon>Craniata</taxon>
        <taxon>Vertebrata</taxon>
        <taxon>Euteleostomi</taxon>
        <taxon>Mammalia</taxon>
        <taxon>Metatheria</taxon>
        <taxon>Didelphimorphia</taxon>
        <taxon>Didelphidae</taxon>
        <taxon>Monodelphis</taxon>
    </lineage>
</organism>
<evidence type="ECO:0000313" key="2">
    <source>
        <dbReference type="Ensembl" id="ENSMODP00000037329.1"/>
    </source>
</evidence>
<dbReference type="InParanoid" id="F7C1D0"/>
<proteinExistence type="predicted"/>
<dbReference type="OMA" id="QMWTSNL"/>
<gene>
    <name evidence="2" type="primary">CCDC54</name>
</gene>
<dbReference type="KEGG" id="mdo:100014753"/>
<dbReference type="GeneTree" id="ENSGT00390000008948"/>
<dbReference type="Ensembl" id="ENSMODT00000038928.1">
    <property type="protein sequence ID" value="ENSMODP00000037329.1"/>
    <property type="gene ID" value="ENSMODG00000025189.1"/>
</dbReference>
<dbReference type="eggNOG" id="ENOG502SSGK">
    <property type="taxonomic scope" value="Eukaryota"/>
</dbReference>
<reference evidence="2" key="3">
    <citation type="submission" date="2025-09" db="UniProtKB">
        <authorList>
            <consortium name="Ensembl"/>
        </authorList>
    </citation>
    <scope>IDENTIFICATION</scope>
</reference>
<reference evidence="2" key="2">
    <citation type="submission" date="2025-08" db="UniProtKB">
        <authorList>
            <consortium name="Ensembl"/>
        </authorList>
    </citation>
    <scope>IDENTIFICATION</scope>
</reference>
<keyword evidence="3" id="KW-1185">Reference proteome</keyword>
<dbReference type="Proteomes" id="UP000002280">
    <property type="component" value="Chromosome 4"/>
</dbReference>
<dbReference type="Bgee" id="ENSMODG00000025189">
    <property type="expression patterns" value="Expressed in spermatocyte and 2 other cell types or tissues"/>
</dbReference>
<dbReference type="AlphaFoldDB" id="F7C1D0"/>
<feature type="transmembrane region" description="Helical" evidence="1">
    <location>
        <begin position="287"/>
        <end position="312"/>
    </location>
</feature>
<name>F7C1D0_MONDO</name>
<keyword evidence="1" id="KW-0472">Membrane</keyword>
<keyword evidence="1" id="KW-1133">Transmembrane helix</keyword>